<feature type="compositionally biased region" description="Gly residues" evidence="1">
    <location>
        <begin position="1"/>
        <end position="10"/>
    </location>
</feature>
<protein>
    <submittedName>
        <fullName evidence="2">Uncharacterized protein</fullName>
    </submittedName>
</protein>
<comment type="caution">
    <text evidence="2">The sequence shown here is derived from an EMBL/GenBank/DDBJ whole genome shotgun (WGS) entry which is preliminary data.</text>
</comment>
<evidence type="ECO:0000256" key="1">
    <source>
        <dbReference type="SAM" id="MobiDB-lite"/>
    </source>
</evidence>
<feature type="region of interest" description="Disordered" evidence="1">
    <location>
        <begin position="1"/>
        <end position="28"/>
    </location>
</feature>
<name>A0A4C1SPD7_EUMVA</name>
<organism evidence="2 3">
    <name type="scientific">Eumeta variegata</name>
    <name type="common">Bagworm moth</name>
    <name type="synonym">Eumeta japonica</name>
    <dbReference type="NCBI Taxonomy" id="151549"/>
    <lineage>
        <taxon>Eukaryota</taxon>
        <taxon>Metazoa</taxon>
        <taxon>Ecdysozoa</taxon>
        <taxon>Arthropoda</taxon>
        <taxon>Hexapoda</taxon>
        <taxon>Insecta</taxon>
        <taxon>Pterygota</taxon>
        <taxon>Neoptera</taxon>
        <taxon>Endopterygota</taxon>
        <taxon>Lepidoptera</taxon>
        <taxon>Glossata</taxon>
        <taxon>Ditrysia</taxon>
        <taxon>Tineoidea</taxon>
        <taxon>Psychidae</taxon>
        <taxon>Oiketicinae</taxon>
        <taxon>Eumeta</taxon>
    </lineage>
</organism>
<accession>A0A4C1SPD7</accession>
<gene>
    <name evidence="2" type="ORF">EVAR_2576_1</name>
</gene>
<dbReference type="EMBL" id="BGZK01000009">
    <property type="protein sequence ID" value="GBP03098.1"/>
    <property type="molecule type" value="Genomic_DNA"/>
</dbReference>
<sequence>MLAGGGGPMREGGRTIAPSPAWPSNRLGDTPLAMSDCAVYLANEHPRLKIIGLEDPNPAKEKPITPKPSSPLENWTNGLGEHITIILPVKKPPHFRSKIFEVTDLAIPSDHASNFLSFGSPADQTGDVILVLKKGCGVTVSSPAISESAALTPPASLLLLDRMRRFVLLDKSDRLR</sequence>
<dbReference type="OrthoDB" id="2942533at2759"/>
<evidence type="ECO:0000313" key="2">
    <source>
        <dbReference type="EMBL" id="GBP03098.1"/>
    </source>
</evidence>
<reference evidence="2 3" key="1">
    <citation type="journal article" date="2019" name="Commun. Biol.">
        <title>The bagworm genome reveals a unique fibroin gene that provides high tensile strength.</title>
        <authorList>
            <person name="Kono N."/>
            <person name="Nakamura H."/>
            <person name="Ohtoshi R."/>
            <person name="Tomita M."/>
            <person name="Numata K."/>
            <person name="Arakawa K."/>
        </authorList>
    </citation>
    <scope>NUCLEOTIDE SEQUENCE [LARGE SCALE GENOMIC DNA]</scope>
</reference>
<keyword evidence="3" id="KW-1185">Reference proteome</keyword>
<evidence type="ECO:0000313" key="3">
    <source>
        <dbReference type="Proteomes" id="UP000299102"/>
    </source>
</evidence>
<dbReference type="AlphaFoldDB" id="A0A4C1SPD7"/>
<feature type="region of interest" description="Disordered" evidence="1">
    <location>
        <begin position="53"/>
        <end position="72"/>
    </location>
</feature>
<proteinExistence type="predicted"/>
<dbReference type="Proteomes" id="UP000299102">
    <property type="component" value="Unassembled WGS sequence"/>
</dbReference>